<evidence type="ECO:0000256" key="5">
    <source>
        <dbReference type="ARBA" id="ARBA00022859"/>
    </source>
</evidence>
<evidence type="ECO:0000256" key="6">
    <source>
        <dbReference type="ARBA" id="ARBA00022989"/>
    </source>
</evidence>
<dbReference type="GO" id="GO:0042612">
    <property type="term" value="C:MHC class I protein complex"/>
    <property type="evidence" value="ECO:0007669"/>
    <property type="project" value="UniProtKB-KW"/>
</dbReference>
<accession>A0A7L0EVG6</accession>
<comment type="caution">
    <text evidence="12">The sequence shown here is derived from an EMBL/GenBank/DDBJ whole genome shotgun (WGS) entry which is preliminary data.</text>
</comment>
<dbReference type="InterPro" id="IPR011161">
    <property type="entry name" value="MHC_I-like_Ag-recog"/>
</dbReference>
<keyword evidence="7" id="KW-0472">Membrane</keyword>
<evidence type="ECO:0000259" key="11">
    <source>
        <dbReference type="Pfam" id="PF00129"/>
    </source>
</evidence>
<keyword evidence="6" id="KW-1133">Transmembrane helix</keyword>
<name>A0A7L0EVG6_TROML</name>
<keyword evidence="3" id="KW-0812">Transmembrane</keyword>
<comment type="similarity">
    <text evidence="10">Belongs to the MHC class I family.</text>
</comment>
<feature type="domain" description="MHC class I-like antigen recognition-like" evidence="11">
    <location>
        <begin position="7"/>
        <end position="101"/>
    </location>
</feature>
<dbReference type="AlphaFoldDB" id="A0A7L0EVG6"/>
<dbReference type="PANTHER" id="PTHR16675">
    <property type="entry name" value="MHC CLASS I-RELATED"/>
    <property type="match status" value="1"/>
</dbReference>
<dbReference type="InterPro" id="IPR037055">
    <property type="entry name" value="MHC_I-like_Ag-recog_sf"/>
</dbReference>
<feature type="non-terminal residue" evidence="12">
    <location>
        <position position="1"/>
    </location>
</feature>
<protein>
    <submittedName>
        <fullName evidence="12">HMR1 protein</fullName>
    </submittedName>
</protein>
<evidence type="ECO:0000256" key="4">
    <source>
        <dbReference type="ARBA" id="ARBA00022729"/>
    </source>
</evidence>
<evidence type="ECO:0000256" key="10">
    <source>
        <dbReference type="RuleBase" id="RU004439"/>
    </source>
</evidence>
<evidence type="ECO:0000256" key="3">
    <source>
        <dbReference type="ARBA" id="ARBA00022692"/>
    </source>
</evidence>
<dbReference type="PRINTS" id="PR01638">
    <property type="entry name" value="MHCCLASSI"/>
</dbReference>
<dbReference type="Pfam" id="PF00129">
    <property type="entry name" value="MHC_I"/>
    <property type="match status" value="1"/>
</dbReference>
<evidence type="ECO:0000256" key="9">
    <source>
        <dbReference type="ARBA" id="ARBA00023180"/>
    </source>
</evidence>
<dbReference type="PANTHER" id="PTHR16675:SF242">
    <property type="entry name" value="MAJOR HISTOCOMPATIBILITY COMPLEX CLASS I-RELATED GENE PROTEIN"/>
    <property type="match status" value="1"/>
</dbReference>
<dbReference type="GO" id="GO:0009897">
    <property type="term" value="C:external side of plasma membrane"/>
    <property type="evidence" value="ECO:0007669"/>
    <property type="project" value="TreeGrafter"/>
</dbReference>
<evidence type="ECO:0000313" key="12">
    <source>
        <dbReference type="EMBL" id="NXJ86794.1"/>
    </source>
</evidence>
<comment type="subcellular location">
    <subcellularLocation>
        <location evidence="1">Membrane</location>
        <topology evidence="1">Single-pass type I membrane protein</topology>
    </subcellularLocation>
</comment>
<gene>
    <name evidence="12" type="primary">Mr1_0</name>
    <name evidence="12" type="ORF">TROMEL_R08699</name>
</gene>
<dbReference type="GO" id="GO:0006955">
    <property type="term" value="P:immune response"/>
    <property type="evidence" value="ECO:0007669"/>
    <property type="project" value="TreeGrafter"/>
</dbReference>
<reference evidence="12 13" key="1">
    <citation type="submission" date="2019-09" db="EMBL/GenBank/DDBJ databases">
        <title>Bird 10,000 Genomes (B10K) Project - Family phase.</title>
        <authorList>
            <person name="Zhang G."/>
        </authorList>
    </citation>
    <scope>NUCLEOTIDE SEQUENCE [LARGE SCALE GENOMIC DNA]</scope>
    <source>
        <strain evidence="12">B10K-DU-007-40</strain>
        <tissue evidence="12">Mixed tissue sample</tissue>
    </source>
</reference>
<dbReference type="Gene3D" id="3.30.500.10">
    <property type="entry name" value="MHC class I-like antigen recognition-like"/>
    <property type="match status" value="1"/>
</dbReference>
<dbReference type="GO" id="GO:0005615">
    <property type="term" value="C:extracellular space"/>
    <property type="evidence" value="ECO:0007669"/>
    <property type="project" value="TreeGrafter"/>
</dbReference>
<keyword evidence="5" id="KW-0391">Immunity</keyword>
<evidence type="ECO:0000256" key="1">
    <source>
        <dbReference type="ARBA" id="ARBA00004479"/>
    </source>
</evidence>
<dbReference type="InterPro" id="IPR050208">
    <property type="entry name" value="MHC_class-I_related"/>
</dbReference>
<evidence type="ECO:0000256" key="8">
    <source>
        <dbReference type="ARBA" id="ARBA00023157"/>
    </source>
</evidence>
<dbReference type="InterPro" id="IPR011162">
    <property type="entry name" value="MHC_I/II-like_Ag-recog"/>
</dbReference>
<feature type="non-terminal residue" evidence="12">
    <location>
        <position position="130"/>
    </location>
</feature>
<keyword evidence="2" id="KW-0490">MHC I</keyword>
<dbReference type="EMBL" id="VXAG01003553">
    <property type="protein sequence ID" value="NXJ86794.1"/>
    <property type="molecule type" value="Genomic_DNA"/>
</dbReference>
<dbReference type="GO" id="GO:0002474">
    <property type="term" value="P:antigen processing and presentation of peptide antigen via MHC class I"/>
    <property type="evidence" value="ECO:0007669"/>
    <property type="project" value="UniProtKB-KW"/>
</dbReference>
<keyword evidence="8" id="KW-1015">Disulfide bond</keyword>
<dbReference type="OrthoDB" id="8936120at2759"/>
<keyword evidence="9" id="KW-0325">Glycoprotein</keyword>
<organism evidence="12 13">
    <name type="scientific">Trogon melanurus</name>
    <name type="common">Black-tailed trogon</name>
    <dbReference type="NCBI Taxonomy" id="56311"/>
    <lineage>
        <taxon>Eukaryota</taxon>
        <taxon>Metazoa</taxon>
        <taxon>Chordata</taxon>
        <taxon>Craniata</taxon>
        <taxon>Vertebrata</taxon>
        <taxon>Euteleostomi</taxon>
        <taxon>Archelosauria</taxon>
        <taxon>Archosauria</taxon>
        <taxon>Dinosauria</taxon>
        <taxon>Saurischia</taxon>
        <taxon>Theropoda</taxon>
        <taxon>Coelurosauria</taxon>
        <taxon>Aves</taxon>
        <taxon>Neognathae</taxon>
        <taxon>Neoaves</taxon>
        <taxon>Telluraves</taxon>
        <taxon>Coraciimorphae</taxon>
        <taxon>Trogoniformes</taxon>
        <taxon>Trogonidae</taxon>
        <taxon>Trogon</taxon>
    </lineage>
</organism>
<proteinExistence type="inferred from homology"/>
<keyword evidence="4" id="KW-0732">Signal</keyword>
<dbReference type="SUPFAM" id="SSF54452">
    <property type="entry name" value="MHC antigen-recognition domain"/>
    <property type="match status" value="1"/>
</dbReference>
<evidence type="ECO:0000313" key="13">
    <source>
        <dbReference type="Proteomes" id="UP000550660"/>
    </source>
</evidence>
<keyword evidence="13" id="KW-1185">Reference proteome</keyword>
<sequence length="130" mass="14511">AGPQPRFPQCAAVAHAWQRMAGCELLEDGSTRGFDQYVCDGRDFIAFDKDTMTFTAADWGAQITKRKWEEDGAAAEELKHYLENICNEGLRKFVSYGRAALERKGEEPPTVRVSGREDAEGTLTLSCRAY</sequence>
<evidence type="ECO:0000256" key="2">
    <source>
        <dbReference type="ARBA" id="ARBA00022451"/>
    </source>
</evidence>
<dbReference type="Proteomes" id="UP000550660">
    <property type="component" value="Unassembled WGS sequence"/>
</dbReference>
<dbReference type="InterPro" id="IPR001039">
    <property type="entry name" value="MHC_I_a_a1/a2"/>
</dbReference>
<evidence type="ECO:0000256" key="7">
    <source>
        <dbReference type="ARBA" id="ARBA00023136"/>
    </source>
</evidence>